<dbReference type="Proteomes" id="UP000199707">
    <property type="component" value="Unassembled WGS sequence"/>
</dbReference>
<protein>
    <submittedName>
        <fullName evidence="2">Pyridoxal-dependent decarboxylase, pyridoxal binding domain</fullName>
    </submittedName>
</protein>
<dbReference type="InterPro" id="IPR029066">
    <property type="entry name" value="PLP-binding_barrel"/>
</dbReference>
<reference evidence="3" key="1">
    <citation type="submission" date="2016-10" db="EMBL/GenBank/DDBJ databases">
        <authorList>
            <person name="Varghese N."/>
            <person name="Submissions S."/>
        </authorList>
    </citation>
    <scope>NUCLEOTIDE SEQUENCE [LARGE SCALE GENOMIC DNA]</scope>
    <source>
        <strain evidence="3">UNC267MFSha1.1M11</strain>
    </source>
</reference>
<dbReference type="EMBL" id="FMUB01000011">
    <property type="protein sequence ID" value="SCX29810.1"/>
    <property type="molecule type" value="Genomic_DNA"/>
</dbReference>
<dbReference type="GO" id="GO:0003824">
    <property type="term" value="F:catalytic activity"/>
    <property type="evidence" value="ECO:0007669"/>
    <property type="project" value="InterPro"/>
</dbReference>
<dbReference type="RefSeq" id="WP_090362505.1">
    <property type="nucleotide sequence ID" value="NZ_FMUB01000011.1"/>
</dbReference>
<dbReference type="STRING" id="1502745.SAMN02799620_04910"/>
<dbReference type="AlphaFoldDB" id="A0A1G4WUE1"/>
<dbReference type="Gene3D" id="2.40.37.10">
    <property type="entry name" value="Lyase, Ornithine Decarboxylase, Chain A, domain 1"/>
    <property type="match status" value="1"/>
</dbReference>
<evidence type="ECO:0000313" key="2">
    <source>
        <dbReference type="EMBL" id="SCX29810.1"/>
    </source>
</evidence>
<accession>A0A1G4WUE1</accession>
<dbReference type="InterPro" id="IPR022644">
    <property type="entry name" value="De-COase2_N"/>
</dbReference>
<dbReference type="InterPro" id="IPR009006">
    <property type="entry name" value="Ala_racemase/Decarboxylase_C"/>
</dbReference>
<dbReference type="SUPFAM" id="SSF51419">
    <property type="entry name" value="PLP-binding barrel"/>
    <property type="match status" value="1"/>
</dbReference>
<organism evidence="2 3">
    <name type="scientific">Mycolicibacterium fluoranthenivorans</name>
    <dbReference type="NCBI Taxonomy" id="258505"/>
    <lineage>
        <taxon>Bacteria</taxon>
        <taxon>Bacillati</taxon>
        <taxon>Actinomycetota</taxon>
        <taxon>Actinomycetes</taxon>
        <taxon>Mycobacteriales</taxon>
        <taxon>Mycobacteriaceae</taxon>
        <taxon>Mycolicibacterium</taxon>
    </lineage>
</organism>
<feature type="domain" description="Orn/DAP/Arg decarboxylase 2 N-terminal" evidence="1">
    <location>
        <begin position="37"/>
        <end position="133"/>
    </location>
</feature>
<evidence type="ECO:0000259" key="1">
    <source>
        <dbReference type="Pfam" id="PF02784"/>
    </source>
</evidence>
<gene>
    <name evidence="2" type="ORF">SAMN02799620_04910</name>
</gene>
<proteinExistence type="predicted"/>
<evidence type="ECO:0000313" key="3">
    <source>
        <dbReference type="Proteomes" id="UP000199707"/>
    </source>
</evidence>
<sequence>MTVHTLVIPRLSSADRFARRLLDDMVRPAGLLDEAVVLRRCAMYRKAFPTSALSFPASVLRSGVVADWIRRHGVSVDIASVEELDLAVSREVAAKHLVMHCRADTDSAGVRRAVAAGVIKFVVGAEEHLAVLGGSTGAVRQVMVDSGQLGWEDHAAQVVAQRATTLIGVHGELLRSDGAGGADTVIEMVGAMARLSRRHGAILSRLSLGGLSEEPSGDIRVLRGVAEETAEVIRDGCALCRYPVPALTISLTPLALAAAG</sequence>
<dbReference type="Gene3D" id="3.20.20.10">
    <property type="entry name" value="Alanine racemase"/>
    <property type="match status" value="1"/>
</dbReference>
<name>A0A1G4WUE1_9MYCO</name>
<dbReference type="Pfam" id="PF02784">
    <property type="entry name" value="Orn_Arg_deC_N"/>
    <property type="match status" value="1"/>
</dbReference>